<feature type="region of interest" description="Disordered" evidence="5">
    <location>
        <begin position="762"/>
        <end position="785"/>
    </location>
</feature>
<dbReference type="PANTHER" id="PTHR19325">
    <property type="entry name" value="COMPLEMENT COMPONENT-RELATED SUSHI DOMAIN-CONTAINING"/>
    <property type="match status" value="1"/>
</dbReference>
<evidence type="ECO:0000313" key="8">
    <source>
        <dbReference type="Proteomes" id="UP000007800"/>
    </source>
</evidence>
<feature type="compositionally biased region" description="Low complexity" evidence="5">
    <location>
        <begin position="767"/>
        <end position="785"/>
    </location>
</feature>
<feature type="compositionally biased region" description="Basic and acidic residues" evidence="5">
    <location>
        <begin position="1014"/>
        <end position="1031"/>
    </location>
</feature>
<sequence length="2190" mass="234104">MIYNPYVGLIGTVIALLATREAQGLSLTVVQHETLTSPMTKGSLLSSESPCKEPPPEVGLATWEWQYIDGEAVAVYTCEPGCMTPNNKRTFMVKCSALGVYVGVSKCEKRGCTDVPSSIPNGKLETTSAHVAAFIDRGSHRQMSFDFLLPGETATYTCALGHTGDGLPNGPKRIVYVCDSTRQMVPLGSLSGCEPVNCGAPRYVKGGRPVVEDPHARISYGHSVDYLCSTGYTAGSPALRHGAHEEDQFTVTCGPDGHWQPSPFPICTAVVCRTAPHIPNARPSSRAEAAVAIRVGNQLGYTCNAGYTTPDGTGQFSLPCETTKRADGDVRVEFTSPKSAPCERVACHEKPPVIANATLSSPLDGIDLLRYKDQLNYTCSDGNAVSGEAGRTTLSVRCAASGDWDTPVETCEPIQCGVVADIPSQWTTNTNHDLHSESTVIAGQAVMLSCNAHSRIVGSSYGTVEIKCGEDGHFVNPSGGVCAADCQVPEIDGAHAVGVGRDTSHIPYQGSVEFQCDEPVKSHFEVSLDYPVSVTSEPLTPDASTIELACSQSGQLSYRGTLLSSMELSCEKKRCTGPLPLIAHAQAIDYKPSEGGRVDDRVEFVCDEKWAPSGDGEVTTVCWIDEEKSDAKPQWRPGGGGCVPSAPPFGMGIYKGGHEPPMEVAGGSHECTWPEVPGTHMEKGEDGQSAVYTCEEADRYIYGRGSVTVTCDKLSDGSSRLSIPLPVVEGCTEEEKEWCWDAELGIKAAPGQRVTVYCDDVEEGEEATAPSTTSSSTTAPPTESSFIQLRFNRPLMLRAAEAPSEVSDVNATDEQFLRDGVWDTRKDEPVKLIPYSMIPYYRQKQEAEQKARREAEAEGAAGGTRSDHAGDQHEQASTSSTGQEDHPAPSGGEGGQPDTSGDGDHAAATSRGQEDHGPAASSGQEGHGTATQSGQEGHAGATSSGQEAHGGATSSGQEDHGPATSSGQADHGAATSSGQADHGAVASSGQADHGAVASSGKEVDDSVSIGGQEKTGERTNHSEATDGHVDQADINSGQEPIADGLGKTGEKDDYFGTSPEEEEDHLAAHDRPEDHSKHKAGQSSPLSEGRIGGSGGEDEDLGGGPLDRARGSAVSNAVKKVAGKAHAVLHPGGVHHHRPSHSGSVVDRKYSMICRKDGTWLKPKGKVCRPVVRVKEEPTPESEEGAFTYATHTFSNEMQPAQLAVLDESKEYSTVANATAVLFGAKTDATARRQADEYLRCFAEDDAAIWDVWRTLLEDGDSNVMFIAAQTMYLRVRTSSRHPPIVKELFHILSLHLGSSSTVPSLVLQRLALTLAALAARAVYSRKGEEAMEWVQGAGPGYSPVRAIVDFTVASPSHVGIGLFMLTALASECRDVVLKGMRSRQALPPIPDLDAVWSLLPQLNPTVEQAHDLLVAWALSTTTLQLGAACPLGSIGVAEWLVFRGMLETIADCLDHSPNAYSQWHASADESSQFLKCSDGERVAIAALLSFLHNVGNSLDKADRDSVGRAARYCKVLACAWTPLLFDPSGEVILPCMAGILRLPRWPACGASTVLDIWPSLREMRNSECLSGEQVAALVRALGQPSIQALLTFSRMDALSLHEEGNEDEEGRQNLLAFRDLACDVTVDVYSLADGLGHGDAFLDQCCPDGEDPLELEASIHIVMGVAELRCGDGHMSPPIQRVLEKGLAAVCKPECYVPLCQAVAEMLTVVTKQVAALPDLLQVAIEWAAGIGLDRCPTEVTAALMALCSEERALPVLLPVMEQGLLPRARAAAGHISPQADATMFGALVCVVRSLEDKPAKDLGLSTIFGAALTMTPIDHMADFYREVLRAQTCCWALTAKRDSRTPERDALPRTTKLLAQHLRTHTESLYRYLSAAGSAVYSTSVRAGPSPAQRRLPAGELSLTSMAPLCHHYLRYLVRATAGSMGTPEGTELATALLDLCARLLRDSVICPLSIVADWVMYGGSVERLLRPVLPLALEATDRSSTANGVQAAAPLFQLLYWAAVENRRTGLYGNTEVLTTTIAVAIHRCLSCTDRELDSWVLRYLTKLVTARDVGVRRAVQGEFQGLVMGLLRNFTRYNRANASHTYALFEALLETYPEQFQQVCVSVFNDESIGDSVDKKLTAAQKPLALECFVGLRGMKLKMFLNVLTNIDLGLVPSGEALVPYEAMLEASRAPRNEGIVDLTLD</sequence>
<dbReference type="SUPFAM" id="SSF48371">
    <property type="entry name" value="ARM repeat"/>
    <property type="match status" value="1"/>
</dbReference>
<dbReference type="InParanoid" id="C5L3P1"/>
<evidence type="ECO:0000256" key="5">
    <source>
        <dbReference type="SAM" id="MobiDB-lite"/>
    </source>
</evidence>
<evidence type="ECO:0000256" key="4">
    <source>
        <dbReference type="ARBA" id="ARBA00023180"/>
    </source>
</evidence>
<accession>C5L3P1</accession>
<dbReference type="CDD" id="cd00033">
    <property type="entry name" value="CCP"/>
    <property type="match status" value="2"/>
</dbReference>
<dbReference type="OrthoDB" id="406096at2759"/>
<feature type="compositionally biased region" description="Basic and acidic residues" evidence="5">
    <location>
        <begin position="846"/>
        <end position="856"/>
    </location>
</feature>
<dbReference type="EMBL" id="GG678922">
    <property type="protein sequence ID" value="EER08620.1"/>
    <property type="molecule type" value="Genomic_DNA"/>
</dbReference>
<keyword evidence="4" id="KW-0325">Glycoprotein</keyword>
<dbReference type="InterPro" id="IPR035976">
    <property type="entry name" value="Sushi/SCR/CCP_sf"/>
</dbReference>
<feature type="domain" description="Sushi" evidence="6">
    <location>
        <begin position="345"/>
        <end position="413"/>
    </location>
</feature>
<dbReference type="SUPFAM" id="SSF57535">
    <property type="entry name" value="Complement control module/SCR domain"/>
    <property type="match status" value="2"/>
</dbReference>
<feature type="compositionally biased region" description="Basic and acidic residues" evidence="5">
    <location>
        <begin position="1065"/>
        <end position="1076"/>
    </location>
</feature>
<dbReference type="GeneID" id="9042459"/>
<dbReference type="Proteomes" id="UP000007800">
    <property type="component" value="Unassembled WGS sequence"/>
</dbReference>
<feature type="region of interest" description="Disordered" evidence="5">
    <location>
        <begin position="846"/>
        <end position="1113"/>
    </location>
</feature>
<reference evidence="7 8" key="1">
    <citation type="submission" date="2008-07" db="EMBL/GenBank/DDBJ databases">
        <authorList>
            <person name="El-Sayed N."/>
            <person name="Caler E."/>
            <person name="Inman J."/>
            <person name="Amedeo P."/>
            <person name="Hass B."/>
            <person name="Wortman J."/>
        </authorList>
    </citation>
    <scope>NUCLEOTIDE SEQUENCE [LARGE SCALE GENOMIC DNA]</scope>
    <source>
        <strain evidence="8">ATCC 50983 / TXsc</strain>
    </source>
</reference>
<dbReference type="Gene3D" id="1.25.10.10">
    <property type="entry name" value="Leucine-rich Repeat Variant"/>
    <property type="match status" value="1"/>
</dbReference>
<evidence type="ECO:0000259" key="6">
    <source>
        <dbReference type="PROSITE" id="PS50923"/>
    </source>
</evidence>
<organism evidence="8">
    <name type="scientific">Perkinsus marinus (strain ATCC 50983 / TXsc)</name>
    <dbReference type="NCBI Taxonomy" id="423536"/>
    <lineage>
        <taxon>Eukaryota</taxon>
        <taxon>Sar</taxon>
        <taxon>Alveolata</taxon>
        <taxon>Perkinsozoa</taxon>
        <taxon>Perkinsea</taxon>
        <taxon>Perkinsida</taxon>
        <taxon>Perkinsidae</taxon>
        <taxon>Perkinsus</taxon>
    </lineage>
</organism>
<evidence type="ECO:0000313" key="7">
    <source>
        <dbReference type="EMBL" id="EER08620.1"/>
    </source>
</evidence>
<feature type="compositionally biased region" description="Polar residues" evidence="5">
    <location>
        <begin position="921"/>
        <end position="956"/>
    </location>
</feature>
<feature type="compositionally biased region" description="Polar residues" evidence="5">
    <location>
        <begin position="963"/>
        <end position="979"/>
    </location>
</feature>
<evidence type="ECO:0000256" key="1">
    <source>
        <dbReference type="ARBA" id="ARBA00022659"/>
    </source>
</evidence>
<feature type="domain" description="Sushi" evidence="6">
    <location>
        <begin position="196"/>
        <end position="269"/>
    </location>
</feature>
<dbReference type="InterPro" id="IPR050350">
    <property type="entry name" value="Compl-Cell_Adhes-Reg"/>
</dbReference>
<evidence type="ECO:0000256" key="3">
    <source>
        <dbReference type="ARBA" id="ARBA00023157"/>
    </source>
</evidence>
<proteinExistence type="predicted"/>
<keyword evidence="2" id="KW-0677">Repeat</keyword>
<dbReference type="RefSeq" id="XP_002776804.1">
    <property type="nucleotide sequence ID" value="XM_002776758.1"/>
</dbReference>
<dbReference type="InterPro" id="IPR016024">
    <property type="entry name" value="ARM-type_fold"/>
</dbReference>
<dbReference type="InterPro" id="IPR011989">
    <property type="entry name" value="ARM-like"/>
</dbReference>
<dbReference type="InterPro" id="IPR000436">
    <property type="entry name" value="Sushi_SCR_CCP_dom"/>
</dbReference>
<keyword evidence="3" id="KW-1015">Disulfide bond</keyword>
<name>C5L3P1_PERM5</name>
<evidence type="ECO:0000256" key="2">
    <source>
        <dbReference type="ARBA" id="ARBA00022737"/>
    </source>
</evidence>
<keyword evidence="1" id="KW-0768">Sushi</keyword>
<dbReference type="Pfam" id="PF00084">
    <property type="entry name" value="Sushi"/>
    <property type="match status" value="2"/>
</dbReference>
<dbReference type="SMART" id="SM00032">
    <property type="entry name" value="CCP"/>
    <property type="match status" value="4"/>
</dbReference>
<keyword evidence="8" id="KW-1185">Reference proteome</keyword>
<dbReference type="PANTHER" id="PTHR19325:SF575">
    <property type="entry name" value="LOCOMOTION-RELATED PROTEIN HIKARU GENKI"/>
    <property type="match status" value="1"/>
</dbReference>
<feature type="compositionally biased region" description="Basic and acidic residues" evidence="5">
    <location>
        <begin position="865"/>
        <end position="874"/>
    </location>
</feature>
<protein>
    <recommendedName>
        <fullName evidence="6">Sushi domain-containing protein</fullName>
    </recommendedName>
</protein>
<dbReference type="Gene3D" id="2.10.70.10">
    <property type="entry name" value="Complement Module, domain 1"/>
    <property type="match status" value="2"/>
</dbReference>
<gene>
    <name evidence="7" type="ORF">Pmar_PMAR017675</name>
</gene>
<dbReference type="PROSITE" id="PS50923">
    <property type="entry name" value="SUSHI"/>
    <property type="match status" value="2"/>
</dbReference>